<proteinExistence type="predicted"/>
<comment type="caution">
    <text evidence="1">The sequence shown here is derived from an EMBL/GenBank/DDBJ whole genome shotgun (WGS) entry which is preliminary data.</text>
</comment>
<name>A0A4C1XHC8_EUMVA</name>
<gene>
    <name evidence="1" type="ORF">EVAR_27492_1</name>
</gene>
<keyword evidence="2" id="KW-1185">Reference proteome</keyword>
<evidence type="ECO:0000313" key="2">
    <source>
        <dbReference type="Proteomes" id="UP000299102"/>
    </source>
</evidence>
<protein>
    <submittedName>
        <fullName evidence="1">Uncharacterized protein</fullName>
    </submittedName>
</protein>
<dbReference type="Proteomes" id="UP000299102">
    <property type="component" value="Unassembled WGS sequence"/>
</dbReference>
<reference evidence="1 2" key="1">
    <citation type="journal article" date="2019" name="Commun. Biol.">
        <title>The bagworm genome reveals a unique fibroin gene that provides high tensile strength.</title>
        <authorList>
            <person name="Kono N."/>
            <person name="Nakamura H."/>
            <person name="Ohtoshi R."/>
            <person name="Tomita M."/>
            <person name="Numata K."/>
            <person name="Arakawa K."/>
        </authorList>
    </citation>
    <scope>NUCLEOTIDE SEQUENCE [LARGE SCALE GENOMIC DNA]</scope>
</reference>
<dbReference type="EMBL" id="BGZK01000818">
    <property type="protein sequence ID" value="GBP61605.1"/>
    <property type="molecule type" value="Genomic_DNA"/>
</dbReference>
<organism evidence="1 2">
    <name type="scientific">Eumeta variegata</name>
    <name type="common">Bagworm moth</name>
    <name type="synonym">Eumeta japonica</name>
    <dbReference type="NCBI Taxonomy" id="151549"/>
    <lineage>
        <taxon>Eukaryota</taxon>
        <taxon>Metazoa</taxon>
        <taxon>Ecdysozoa</taxon>
        <taxon>Arthropoda</taxon>
        <taxon>Hexapoda</taxon>
        <taxon>Insecta</taxon>
        <taxon>Pterygota</taxon>
        <taxon>Neoptera</taxon>
        <taxon>Endopterygota</taxon>
        <taxon>Lepidoptera</taxon>
        <taxon>Glossata</taxon>
        <taxon>Ditrysia</taxon>
        <taxon>Tineoidea</taxon>
        <taxon>Psychidae</taxon>
        <taxon>Oiketicinae</taxon>
        <taxon>Eumeta</taxon>
    </lineage>
</organism>
<sequence>MAQPYPLPFVRPFPFHHITQSFPKAATSDSFGVASVHGRRSFHAAVRAASCVTAPPWRATWSRTCVPRPGHYALAAIIL</sequence>
<dbReference type="AlphaFoldDB" id="A0A4C1XHC8"/>
<evidence type="ECO:0000313" key="1">
    <source>
        <dbReference type="EMBL" id="GBP61605.1"/>
    </source>
</evidence>
<accession>A0A4C1XHC8</accession>